<comment type="caution">
    <text evidence="5">The sequence shown here is derived from an EMBL/GenBank/DDBJ whole genome shotgun (WGS) entry which is preliminary data.</text>
</comment>
<dbReference type="Proteomes" id="UP001595885">
    <property type="component" value="Unassembled WGS sequence"/>
</dbReference>
<proteinExistence type="predicted"/>
<organism evidence="5 6">
    <name type="scientific">Flavobacterium ponti</name>
    <dbReference type="NCBI Taxonomy" id="665133"/>
    <lineage>
        <taxon>Bacteria</taxon>
        <taxon>Pseudomonadati</taxon>
        <taxon>Bacteroidota</taxon>
        <taxon>Flavobacteriia</taxon>
        <taxon>Flavobacteriales</taxon>
        <taxon>Flavobacteriaceae</taxon>
        <taxon>Flavobacterium</taxon>
    </lineage>
</organism>
<comment type="pathway">
    <text evidence="1">Amino-acid biosynthesis; L-asparagine biosynthesis; L-asparagine from L-aspartate (L-Gln route): step 1/1.</text>
</comment>
<dbReference type="RefSeq" id="WP_379739197.1">
    <property type="nucleotide sequence ID" value="NZ_JBHSGW010000004.1"/>
</dbReference>
<evidence type="ECO:0000313" key="6">
    <source>
        <dbReference type="Proteomes" id="UP001595885"/>
    </source>
</evidence>
<name>A0ABV9P1S4_9FLAO</name>
<evidence type="ECO:0000259" key="4">
    <source>
        <dbReference type="Pfam" id="PF00733"/>
    </source>
</evidence>
<dbReference type="EC" id="6.3.5.4" evidence="2"/>
<protein>
    <recommendedName>
        <fullName evidence="2">asparagine synthase (glutamine-hydrolyzing)</fullName>
        <ecNumber evidence="2">6.3.5.4</ecNumber>
    </recommendedName>
</protein>
<evidence type="ECO:0000313" key="5">
    <source>
        <dbReference type="EMBL" id="MFC4739543.1"/>
    </source>
</evidence>
<sequence length="460" mass="54031">MQSIKNTIIPSKPTFVGAKKTLDYEAICVFAATGFFLDSDTYYKKLKVLKPATSYSIENNKITTEESNFKWHYTPIERPLQQIVQEFASLFETIIKEQVQDKTVILPLSGGLDSRTQAVALYHLGNKVNSYSYEFQNGHNETYYSEKIAKACGFSFQKWQVPAGYLWNKIENLAQINQCYSEFTHPRQMAFIKEYVEMGDIFSLGHWGDVLFDDMQVADDLSNVQQVDILLKKVVKKGGLELANSLWKSWNLEGDFETYFKNRISTLLNEINIPSNANAQIRAFKSLYWAPRWTSTNLSIFEAVRPISLPYYDDRMCEFICTIPEKYLAERQIQIEYLKLRMPALAKITWQDHRPFNLYNYKNNKFPYNFPYRVFDKLKRIVTNKYFIQRNWELQFLGAENEIQLKKWLFENKNFKTLVSPEIVQEYYANFKNKDSVYYSHDVSILLTLSLFSKINGHEK</sequence>
<dbReference type="PANTHER" id="PTHR43284:SF1">
    <property type="entry name" value="ASPARAGINE SYNTHETASE"/>
    <property type="match status" value="1"/>
</dbReference>
<dbReference type="Pfam" id="PF00733">
    <property type="entry name" value="Asn_synthase"/>
    <property type="match status" value="1"/>
</dbReference>
<dbReference type="SUPFAM" id="SSF52402">
    <property type="entry name" value="Adenine nucleotide alpha hydrolases-like"/>
    <property type="match status" value="1"/>
</dbReference>
<keyword evidence="6" id="KW-1185">Reference proteome</keyword>
<dbReference type="PANTHER" id="PTHR43284">
    <property type="entry name" value="ASPARAGINE SYNTHETASE (GLUTAMINE-HYDROLYZING)"/>
    <property type="match status" value="1"/>
</dbReference>
<comment type="catalytic activity">
    <reaction evidence="3">
        <text>L-aspartate + L-glutamine + ATP + H2O = L-asparagine + L-glutamate + AMP + diphosphate + H(+)</text>
        <dbReference type="Rhea" id="RHEA:12228"/>
        <dbReference type="ChEBI" id="CHEBI:15377"/>
        <dbReference type="ChEBI" id="CHEBI:15378"/>
        <dbReference type="ChEBI" id="CHEBI:29985"/>
        <dbReference type="ChEBI" id="CHEBI:29991"/>
        <dbReference type="ChEBI" id="CHEBI:30616"/>
        <dbReference type="ChEBI" id="CHEBI:33019"/>
        <dbReference type="ChEBI" id="CHEBI:58048"/>
        <dbReference type="ChEBI" id="CHEBI:58359"/>
        <dbReference type="ChEBI" id="CHEBI:456215"/>
        <dbReference type="EC" id="6.3.5.4"/>
    </reaction>
</comment>
<reference evidence="6" key="1">
    <citation type="journal article" date="2019" name="Int. J. Syst. Evol. Microbiol.">
        <title>The Global Catalogue of Microorganisms (GCM) 10K type strain sequencing project: providing services to taxonomists for standard genome sequencing and annotation.</title>
        <authorList>
            <consortium name="The Broad Institute Genomics Platform"/>
            <consortium name="The Broad Institute Genome Sequencing Center for Infectious Disease"/>
            <person name="Wu L."/>
            <person name="Ma J."/>
        </authorList>
    </citation>
    <scope>NUCLEOTIDE SEQUENCE [LARGE SCALE GENOMIC DNA]</scope>
    <source>
        <strain evidence="6">CCUG 50349</strain>
    </source>
</reference>
<accession>A0ABV9P1S4</accession>
<evidence type="ECO:0000256" key="2">
    <source>
        <dbReference type="ARBA" id="ARBA00012737"/>
    </source>
</evidence>
<dbReference type="InterPro" id="IPR051786">
    <property type="entry name" value="ASN_synthetase/amidase"/>
</dbReference>
<dbReference type="EMBL" id="JBHSGW010000004">
    <property type="protein sequence ID" value="MFC4739543.1"/>
    <property type="molecule type" value="Genomic_DNA"/>
</dbReference>
<dbReference type="InterPro" id="IPR001962">
    <property type="entry name" value="Asn_synthase"/>
</dbReference>
<dbReference type="InterPro" id="IPR014729">
    <property type="entry name" value="Rossmann-like_a/b/a_fold"/>
</dbReference>
<gene>
    <name evidence="5" type="ORF">ACFO3U_06005</name>
</gene>
<evidence type="ECO:0000256" key="3">
    <source>
        <dbReference type="ARBA" id="ARBA00048741"/>
    </source>
</evidence>
<dbReference type="Gene3D" id="3.40.50.620">
    <property type="entry name" value="HUPs"/>
    <property type="match status" value="1"/>
</dbReference>
<feature type="domain" description="Asparagine synthetase" evidence="4">
    <location>
        <begin position="88"/>
        <end position="175"/>
    </location>
</feature>
<evidence type="ECO:0000256" key="1">
    <source>
        <dbReference type="ARBA" id="ARBA00005187"/>
    </source>
</evidence>